<accession>A0A7S2VRG3</accession>
<evidence type="ECO:0000313" key="1">
    <source>
        <dbReference type="EMBL" id="CAD9645563.1"/>
    </source>
</evidence>
<name>A0A7S2VRG3_9DINO</name>
<proteinExistence type="predicted"/>
<dbReference type="AlphaFoldDB" id="A0A7S2VRG3"/>
<sequence>MMSGAMAAGQFPPQTAYGALSSQMMPCSPMGSGIFPHAGLAPGTALGSMAPASRPPAVAQPAVPYEVVRRQVTERLDQSMQKRHELIGHLDEVTEGEYSEHMKNTFSAARRARLDDVDWRVPRLMYCKDPKHNVGLDPLRAQAVQERKMADGRVLEDQLAAEAHSNWERALEVVDRAPPPEELVRQRPVPFVEAAPNYQAEEDVWARTLELRTLDEAMRGDVSKPMPRPALHNEDYANFHEGKYLKDDCPIA</sequence>
<reference evidence="1" key="1">
    <citation type="submission" date="2021-01" db="EMBL/GenBank/DDBJ databases">
        <authorList>
            <person name="Corre E."/>
            <person name="Pelletier E."/>
            <person name="Niang G."/>
            <person name="Scheremetjew M."/>
            <person name="Finn R."/>
            <person name="Kale V."/>
            <person name="Holt S."/>
            <person name="Cochrane G."/>
            <person name="Meng A."/>
            <person name="Brown T."/>
            <person name="Cohen L."/>
        </authorList>
    </citation>
    <scope>NUCLEOTIDE SEQUENCE</scope>
    <source>
        <strain evidence="1">RCC3387</strain>
    </source>
</reference>
<organism evidence="1">
    <name type="scientific">Zooxanthella nutricula</name>
    <dbReference type="NCBI Taxonomy" id="1333877"/>
    <lineage>
        <taxon>Eukaryota</taxon>
        <taxon>Sar</taxon>
        <taxon>Alveolata</taxon>
        <taxon>Dinophyceae</taxon>
        <taxon>Peridiniales</taxon>
        <taxon>Peridiniales incertae sedis</taxon>
        <taxon>Zooxanthella</taxon>
    </lineage>
</organism>
<protein>
    <submittedName>
        <fullName evidence="1">Uncharacterized protein</fullName>
    </submittedName>
</protein>
<gene>
    <name evidence="1" type="ORF">BRAN1462_LOCUS63385</name>
</gene>
<dbReference type="EMBL" id="HBGW01100128">
    <property type="protein sequence ID" value="CAD9645563.1"/>
    <property type="molecule type" value="Transcribed_RNA"/>
</dbReference>